<evidence type="ECO:0000256" key="1">
    <source>
        <dbReference type="SAM" id="Phobius"/>
    </source>
</evidence>
<evidence type="ECO:0000313" key="3">
    <source>
        <dbReference type="Proteomes" id="UP000629468"/>
    </source>
</evidence>
<gene>
    <name evidence="2" type="ORF">Agabi119p4_2590</name>
</gene>
<proteinExistence type="predicted"/>
<keyword evidence="1" id="KW-1133">Transmembrane helix</keyword>
<accession>A0A8H7F9G6</accession>
<evidence type="ECO:0000313" key="2">
    <source>
        <dbReference type="EMBL" id="KAF7783214.1"/>
    </source>
</evidence>
<name>A0A8H7F9G6_AGABI</name>
<dbReference type="EMBL" id="JABXXO010000003">
    <property type="protein sequence ID" value="KAF7783214.1"/>
    <property type="molecule type" value="Genomic_DNA"/>
</dbReference>
<dbReference type="AlphaFoldDB" id="A0A8H7F9G6"/>
<feature type="transmembrane region" description="Helical" evidence="1">
    <location>
        <begin position="63"/>
        <end position="86"/>
    </location>
</feature>
<organism evidence="2 3">
    <name type="scientific">Agaricus bisporus var. burnettii</name>
    <dbReference type="NCBI Taxonomy" id="192524"/>
    <lineage>
        <taxon>Eukaryota</taxon>
        <taxon>Fungi</taxon>
        <taxon>Dikarya</taxon>
        <taxon>Basidiomycota</taxon>
        <taxon>Agaricomycotina</taxon>
        <taxon>Agaricomycetes</taxon>
        <taxon>Agaricomycetidae</taxon>
        <taxon>Agaricales</taxon>
        <taxon>Agaricineae</taxon>
        <taxon>Agaricaceae</taxon>
        <taxon>Agaricus</taxon>
    </lineage>
</organism>
<keyword evidence="1" id="KW-0472">Membrane</keyword>
<dbReference type="Proteomes" id="UP000629468">
    <property type="component" value="Unassembled WGS sequence"/>
</dbReference>
<reference evidence="2 3" key="1">
    <citation type="journal article" name="Sci. Rep.">
        <title>Telomere-to-telomere assembled and centromere annotated genomes of the two main subspecies of the button mushroom Agaricus bisporus reveal especially polymorphic chromosome ends.</title>
        <authorList>
            <person name="Sonnenberg A.S.M."/>
            <person name="Sedaghat-Telgerd N."/>
            <person name="Lavrijssen B."/>
            <person name="Ohm R.A."/>
            <person name="Hendrickx P.M."/>
            <person name="Scholtmeijer K."/>
            <person name="Baars J.J.P."/>
            <person name="van Peer A."/>
        </authorList>
    </citation>
    <scope>NUCLEOTIDE SEQUENCE [LARGE SCALE GENOMIC DNA]</scope>
    <source>
        <strain evidence="2 3">H119_p4</strain>
    </source>
</reference>
<protein>
    <submittedName>
        <fullName evidence="2">Uncharacterized protein</fullName>
    </submittedName>
</protein>
<sequence length="457" mass="50415">MAIKNPEHQALLHNGVASPPPYIGYPQAGVAYVPHGHPAPIIVHPNIPSKIVVVREDRRRCRFLKVFLVATLLFCLLKFVTMSWFWRKYRREPHVSAQQWAIGPGAQSPDYPIPAGVDLVSCEQPLKNGNADTRLNVDPSSEAILLMAQGPRLQGSVKITTGKHDSVKFFVRLTAYDGEDKDTIVCSLKRANGENGVGIFNPRRHWRYKRSVKYDVVVEFPENHPIINRFETNVVNSGHSIDDVKNKVLFETLTLRGSNGGIHSKSVAALRANIVTSNGIIEGYYNGSDDLGLHTSNGKIDVDIDFSQVKSSTANLLMTTSNGRLRAGVRLHDRTSGNAGTDFKVISVTTNAHLDFSFLEVPLYSTLNHQASTSNSPATVTMHPTFEGRFSLASSSLFTPVINERRVEDPYGKDRHRIVTRRTFRGLVEGDVSWGGDTKGNGSVHVSTSNGKLTLNL</sequence>
<comment type="caution">
    <text evidence="2">The sequence shown here is derived from an EMBL/GenBank/DDBJ whole genome shotgun (WGS) entry which is preliminary data.</text>
</comment>
<keyword evidence="1" id="KW-0812">Transmembrane</keyword>